<evidence type="ECO:0000256" key="5">
    <source>
        <dbReference type="PIRSR" id="PIRSR015582-2"/>
    </source>
</evidence>
<dbReference type="GO" id="GO:0000287">
    <property type="term" value="F:magnesium ion binding"/>
    <property type="evidence" value="ECO:0007669"/>
    <property type="project" value="TreeGrafter"/>
</dbReference>
<evidence type="ECO:0000313" key="7">
    <source>
        <dbReference type="EMBL" id="CEA07630.1"/>
    </source>
</evidence>
<protein>
    <submittedName>
        <fullName evidence="7">Citrate lyase subunit beta-like protein</fullName>
    </submittedName>
</protein>
<gene>
    <name evidence="7" type="primary">citE</name>
    <name evidence="7" type="ORF">BN1051_00950</name>
</gene>
<keyword evidence="2 5" id="KW-0479">Metal-binding</keyword>
<dbReference type="GO" id="GO:0006107">
    <property type="term" value="P:oxaloacetate metabolic process"/>
    <property type="evidence" value="ECO:0007669"/>
    <property type="project" value="TreeGrafter"/>
</dbReference>
<dbReference type="SUPFAM" id="SSF51621">
    <property type="entry name" value="Phosphoenolpyruvate/pyruvate domain"/>
    <property type="match status" value="1"/>
</dbReference>
<feature type="binding site" evidence="5">
    <location>
        <position position="113"/>
    </location>
    <ligand>
        <name>Mg(2+)</name>
        <dbReference type="ChEBI" id="CHEBI:18420"/>
    </ligand>
</feature>
<evidence type="ECO:0000256" key="1">
    <source>
        <dbReference type="ARBA" id="ARBA00001946"/>
    </source>
</evidence>
<proteinExistence type="predicted"/>
<dbReference type="PANTHER" id="PTHR32308">
    <property type="entry name" value="LYASE BETA SUBUNIT, PUTATIVE (AFU_ORTHOLOGUE AFUA_4G13030)-RELATED"/>
    <property type="match status" value="1"/>
</dbReference>
<dbReference type="InterPro" id="IPR040442">
    <property type="entry name" value="Pyrv_kinase-like_dom_sf"/>
</dbReference>
<feature type="binding site" evidence="5">
    <location>
        <position position="139"/>
    </location>
    <ligand>
        <name>Mg(2+)</name>
        <dbReference type="ChEBI" id="CHEBI:18420"/>
    </ligand>
</feature>
<dbReference type="PIRSF" id="PIRSF015582">
    <property type="entry name" value="Cit_lyase_B"/>
    <property type="match status" value="1"/>
</dbReference>
<feature type="binding site" evidence="4">
    <location>
        <position position="113"/>
    </location>
    <ligand>
        <name>substrate</name>
    </ligand>
</feature>
<comment type="cofactor">
    <cofactor evidence="1">
        <name>Mg(2+)</name>
        <dbReference type="ChEBI" id="CHEBI:18420"/>
    </cofactor>
</comment>
<dbReference type="Pfam" id="PF03328">
    <property type="entry name" value="HpcH_HpaI"/>
    <property type="match status" value="1"/>
</dbReference>
<evidence type="ECO:0000256" key="3">
    <source>
        <dbReference type="ARBA" id="ARBA00022842"/>
    </source>
</evidence>
<dbReference type="GO" id="GO:0016829">
    <property type="term" value="F:lyase activity"/>
    <property type="evidence" value="ECO:0007669"/>
    <property type="project" value="UniProtKB-KW"/>
</dbReference>
<dbReference type="AlphaFoldDB" id="A0A078MMY0"/>
<evidence type="ECO:0000256" key="2">
    <source>
        <dbReference type="ARBA" id="ARBA00022723"/>
    </source>
</evidence>
<organism evidence="7">
    <name type="scientific">Arthrobacter saudimassiliensis</name>
    <dbReference type="NCBI Taxonomy" id="1461584"/>
    <lineage>
        <taxon>Bacteria</taxon>
        <taxon>Bacillati</taxon>
        <taxon>Actinomycetota</taxon>
        <taxon>Actinomycetes</taxon>
        <taxon>Micrococcales</taxon>
        <taxon>Micrococcaceae</taxon>
        <taxon>Arthrobacter</taxon>
    </lineage>
</organism>
<dbReference type="InterPro" id="IPR005000">
    <property type="entry name" value="Aldolase/citrate-lyase_domain"/>
</dbReference>
<feature type="binding site" evidence="4">
    <location>
        <position position="64"/>
    </location>
    <ligand>
        <name>substrate</name>
    </ligand>
</feature>
<keyword evidence="3 5" id="KW-0460">Magnesium</keyword>
<dbReference type="Gene3D" id="3.20.20.60">
    <property type="entry name" value="Phosphoenolpyruvate-binding domains"/>
    <property type="match status" value="1"/>
</dbReference>
<dbReference type="PATRIC" id="fig|1461584.3.peg.942"/>
<sequence>MTTFPMGPALLFCPGDRADRFAKAADRADAVILDLEDAVAPEDKDAARANLRAAALDPGRTIVRVNPVGTADFQADLQALAATPFRTVMAAKAEDPEALAAALAGYDVVALLETAAGVVRAAEIARLENVTALMWGAEDLIASLGGESSRDASGRYRHVAATARSTVLLAAGAAGKGAIDAIYGNIPDLAGLEAEAADAAASGFAAKACIHPSQAAAVRAAYAPGEEAVAYARELLAEASGQGGVFRFRGEMIDGPLLRQAEQTLRRAGVSA</sequence>
<dbReference type="InterPro" id="IPR011206">
    <property type="entry name" value="Citrate_lyase_beta/mcl1/mcl2"/>
</dbReference>
<dbReference type="PANTHER" id="PTHR32308:SF10">
    <property type="entry name" value="CITRATE LYASE SUBUNIT BETA"/>
    <property type="match status" value="1"/>
</dbReference>
<dbReference type="InterPro" id="IPR015813">
    <property type="entry name" value="Pyrv/PenolPyrv_kinase-like_dom"/>
</dbReference>
<name>A0A078MMY0_9MICC</name>
<reference evidence="7" key="1">
    <citation type="submission" date="2014-07" db="EMBL/GenBank/DDBJ databases">
        <authorList>
            <person name="Urmite Genomes Urmite Genomes"/>
        </authorList>
    </citation>
    <scope>NUCLEOTIDE SEQUENCE</scope>
    <source>
        <strain evidence="7">11W110_air</strain>
    </source>
</reference>
<accession>A0A078MMY0</accession>
<feature type="domain" description="HpcH/HpaI aldolase/citrate lyase" evidence="6">
    <location>
        <begin position="10"/>
        <end position="212"/>
    </location>
</feature>
<dbReference type="EMBL" id="LN483070">
    <property type="protein sequence ID" value="CEA07630.1"/>
    <property type="molecule type" value="Genomic_DNA"/>
</dbReference>
<evidence type="ECO:0000259" key="6">
    <source>
        <dbReference type="Pfam" id="PF03328"/>
    </source>
</evidence>
<evidence type="ECO:0000256" key="4">
    <source>
        <dbReference type="PIRSR" id="PIRSR015582-1"/>
    </source>
</evidence>
<keyword evidence="7" id="KW-0456">Lyase</keyword>